<evidence type="ECO:0000256" key="2">
    <source>
        <dbReference type="ARBA" id="ARBA00022448"/>
    </source>
</evidence>
<organism evidence="12 13">
    <name type="scientific">Marinoscillum luteum</name>
    <dbReference type="NCBI Taxonomy" id="861051"/>
    <lineage>
        <taxon>Bacteria</taxon>
        <taxon>Pseudomonadati</taxon>
        <taxon>Bacteroidota</taxon>
        <taxon>Cytophagia</taxon>
        <taxon>Cytophagales</taxon>
        <taxon>Reichenbachiellaceae</taxon>
        <taxon>Marinoscillum</taxon>
    </lineage>
</organism>
<keyword evidence="5 9" id="KW-0798">TonB box</keyword>
<evidence type="ECO:0000256" key="8">
    <source>
        <dbReference type="PROSITE-ProRule" id="PRU01360"/>
    </source>
</evidence>
<evidence type="ECO:0000256" key="7">
    <source>
        <dbReference type="ARBA" id="ARBA00023237"/>
    </source>
</evidence>
<evidence type="ECO:0000313" key="13">
    <source>
        <dbReference type="Proteomes" id="UP001610063"/>
    </source>
</evidence>
<protein>
    <submittedName>
        <fullName evidence="12">SusC/RagA family TonB-linked outer membrane protein</fullName>
    </submittedName>
</protein>
<comment type="caution">
    <text evidence="12">The sequence shown here is derived from an EMBL/GenBank/DDBJ whole genome shotgun (WGS) entry which is preliminary data.</text>
</comment>
<proteinExistence type="inferred from homology"/>
<dbReference type="InterPro" id="IPR012910">
    <property type="entry name" value="Plug_dom"/>
</dbReference>
<dbReference type="InterPro" id="IPR000531">
    <property type="entry name" value="Beta-barrel_TonB"/>
</dbReference>
<dbReference type="InterPro" id="IPR036942">
    <property type="entry name" value="Beta-barrel_TonB_sf"/>
</dbReference>
<evidence type="ECO:0000256" key="1">
    <source>
        <dbReference type="ARBA" id="ARBA00004571"/>
    </source>
</evidence>
<dbReference type="NCBIfam" id="TIGR04057">
    <property type="entry name" value="SusC_RagA_signa"/>
    <property type="match status" value="1"/>
</dbReference>
<dbReference type="RefSeq" id="WP_395418960.1">
    <property type="nucleotide sequence ID" value="NZ_JBIPKE010000020.1"/>
</dbReference>
<comment type="similarity">
    <text evidence="8 9">Belongs to the TonB-dependent receptor family.</text>
</comment>
<dbReference type="InterPro" id="IPR023996">
    <property type="entry name" value="TonB-dep_OMP_SusC/RagA"/>
</dbReference>
<dbReference type="Gene3D" id="2.170.130.10">
    <property type="entry name" value="TonB-dependent receptor, plug domain"/>
    <property type="match status" value="1"/>
</dbReference>
<keyword evidence="13" id="KW-1185">Reference proteome</keyword>
<dbReference type="InterPro" id="IPR023997">
    <property type="entry name" value="TonB-dep_OMP_SusC/RagA_CS"/>
</dbReference>
<dbReference type="SUPFAM" id="SSF49464">
    <property type="entry name" value="Carboxypeptidase regulatory domain-like"/>
    <property type="match status" value="1"/>
</dbReference>
<dbReference type="Gene3D" id="2.60.40.1120">
    <property type="entry name" value="Carboxypeptidase-like, regulatory domain"/>
    <property type="match status" value="1"/>
</dbReference>
<feature type="domain" description="TonB-dependent receptor-like beta-barrel" evidence="10">
    <location>
        <begin position="388"/>
        <end position="945"/>
    </location>
</feature>
<evidence type="ECO:0000259" key="11">
    <source>
        <dbReference type="Pfam" id="PF07715"/>
    </source>
</evidence>
<keyword evidence="6 8" id="KW-0472">Membrane</keyword>
<evidence type="ECO:0000313" key="12">
    <source>
        <dbReference type="EMBL" id="MFH6985526.1"/>
    </source>
</evidence>
<keyword evidence="4 8" id="KW-0812">Transmembrane</keyword>
<dbReference type="NCBIfam" id="TIGR04056">
    <property type="entry name" value="OMP_RagA_SusC"/>
    <property type="match status" value="1"/>
</dbReference>
<evidence type="ECO:0000259" key="10">
    <source>
        <dbReference type="Pfam" id="PF00593"/>
    </source>
</evidence>
<name>A0ABW7ND71_9BACT</name>
<dbReference type="Pfam" id="PF07715">
    <property type="entry name" value="Plug"/>
    <property type="match status" value="1"/>
</dbReference>
<accession>A0ABW7ND71</accession>
<keyword evidence="2 8" id="KW-0813">Transport</keyword>
<keyword evidence="7 8" id="KW-0998">Cell outer membrane</keyword>
<dbReference type="Pfam" id="PF00593">
    <property type="entry name" value="TonB_dep_Rec_b-barrel"/>
    <property type="match status" value="1"/>
</dbReference>
<dbReference type="Gene3D" id="2.40.170.20">
    <property type="entry name" value="TonB-dependent receptor, beta-barrel domain"/>
    <property type="match status" value="1"/>
</dbReference>
<evidence type="ECO:0000256" key="9">
    <source>
        <dbReference type="RuleBase" id="RU003357"/>
    </source>
</evidence>
<sequence>MKHLLMVVFLLTCTLARGQDEHIVTGRVTDADTGQGLPGATVVVKGTSVGTITNIDGQYKLELPTGWESITVSFVGFVSQEISVLGKSIIDVSMPTDIAALEEVVVVGYGTVKKSDATGSVAVVSSEDFNKGAVNSVQELMIGKTAGVSITPISGAPGNTSTIRIRGGSSMSASNDPLIVIDGVPLDNTPIGGSPNILSTLNPNDIESFTILKDASATAIYGSRAANGVIIITTKRGDRDLKLTYNVTTSLYTTPKKVEVYSGDEFRTLINEVYAGNAAVTSLLGDADTDWQGEIYKNAIGQDHNLSLSGTLKSTPYRISLGYNNTEGVLKTYNFERTTLSLGLDPTFLNDQLKVKINLKGMDNNNNFSDQSAIRNAVVYDPTKEVFNGNTRWRGYTTWTTGGIDGSPINLAPANPVAQLALTDNTSNVKRSIGNIQFDYQLPFLDGLKANLNLGYDISQTKGHNNVKDSTQWVYIPTVAGGRTSPYFNERQNQLLDFYLNYHKVIGDNSLDVLAGYSWSHFWRASEDSTSNASGTESTQRNDFQSEYYLLSFFGRVNYSIAQKYLFTLTLRNDATSRFSPETRWGLFPAAAFAWNVGHESFSRQSHIVSDLKLRLGYGITGQQDLNNGNDYPYVAKYTISDDAARYAFGNQYYNTLRPDGYDADIRWETTTTANVGVDFGLAGNRITGSLDFYLKETKDLLSIVDVPVGTNFSATVLTNVGSMENRGVEMNLNAKVITTDKVNWEVGYNVYYNKNEITKLNLNDDPDYTVPTGSVGGTTSGTIQAQRVGYPVNSFYTYQQLYDQDLNPVEDAFVDRNDDGIINSSDLYIYQNPAADVLMGMNSWLNVGNWDFTFVGRLSLGNYVYNNVASNSTYQSLYSSMQYLSNASMLADKTQFMNALNTRFSDYYIENASFFRMDNINLAYNLRDLLGNKLNMKISGGVQNAFVITKYSGLDPEISGGLDNNFFPRTRVFLLGFNCEF</sequence>
<gene>
    <name evidence="12" type="ORF">ACHKAR_18890</name>
</gene>
<comment type="subcellular location">
    <subcellularLocation>
        <location evidence="1 8">Cell outer membrane</location>
        <topology evidence="1 8">Multi-pass membrane protein</topology>
    </subcellularLocation>
</comment>
<dbReference type="Pfam" id="PF13715">
    <property type="entry name" value="CarbopepD_reg_2"/>
    <property type="match status" value="1"/>
</dbReference>
<evidence type="ECO:0000256" key="3">
    <source>
        <dbReference type="ARBA" id="ARBA00022452"/>
    </source>
</evidence>
<feature type="domain" description="TonB-dependent receptor plug" evidence="11">
    <location>
        <begin position="114"/>
        <end position="229"/>
    </location>
</feature>
<dbReference type="InterPro" id="IPR037066">
    <property type="entry name" value="Plug_dom_sf"/>
</dbReference>
<dbReference type="SUPFAM" id="SSF56935">
    <property type="entry name" value="Porins"/>
    <property type="match status" value="1"/>
</dbReference>
<dbReference type="Proteomes" id="UP001610063">
    <property type="component" value="Unassembled WGS sequence"/>
</dbReference>
<dbReference type="PROSITE" id="PS52016">
    <property type="entry name" value="TONB_DEPENDENT_REC_3"/>
    <property type="match status" value="1"/>
</dbReference>
<evidence type="ECO:0000256" key="4">
    <source>
        <dbReference type="ARBA" id="ARBA00022692"/>
    </source>
</evidence>
<dbReference type="InterPro" id="IPR008969">
    <property type="entry name" value="CarboxyPept-like_regulatory"/>
</dbReference>
<evidence type="ECO:0000256" key="5">
    <source>
        <dbReference type="ARBA" id="ARBA00023077"/>
    </source>
</evidence>
<evidence type="ECO:0000256" key="6">
    <source>
        <dbReference type="ARBA" id="ARBA00023136"/>
    </source>
</evidence>
<reference evidence="12 13" key="1">
    <citation type="journal article" date="2013" name="Int. J. Syst. Evol. Microbiol.">
        <title>Marinoscillum luteum sp. nov., isolated from marine sediment.</title>
        <authorList>
            <person name="Cha I.T."/>
            <person name="Park S.J."/>
            <person name="Kim S.J."/>
            <person name="Kim J.G."/>
            <person name="Jung M.Y."/>
            <person name="Shin K.S."/>
            <person name="Kwon K.K."/>
            <person name="Yang S.H."/>
            <person name="Seo Y.S."/>
            <person name="Rhee S.K."/>
        </authorList>
    </citation>
    <scope>NUCLEOTIDE SEQUENCE [LARGE SCALE GENOMIC DNA]</scope>
    <source>
        <strain evidence="12 13">KCTC 23939</strain>
    </source>
</reference>
<keyword evidence="3 8" id="KW-1134">Transmembrane beta strand</keyword>
<dbReference type="InterPro" id="IPR039426">
    <property type="entry name" value="TonB-dep_rcpt-like"/>
</dbReference>
<dbReference type="EMBL" id="JBIPKE010000020">
    <property type="protein sequence ID" value="MFH6985526.1"/>
    <property type="molecule type" value="Genomic_DNA"/>
</dbReference>